<dbReference type="AlphaFoldDB" id="A0A6H5GVN5"/>
<accession>A0A6H5GVN5</accession>
<dbReference type="Proteomes" id="UP000479000">
    <property type="component" value="Unassembled WGS sequence"/>
</dbReference>
<organism evidence="1 2">
    <name type="scientific">Nesidiocoris tenuis</name>
    <dbReference type="NCBI Taxonomy" id="355587"/>
    <lineage>
        <taxon>Eukaryota</taxon>
        <taxon>Metazoa</taxon>
        <taxon>Ecdysozoa</taxon>
        <taxon>Arthropoda</taxon>
        <taxon>Hexapoda</taxon>
        <taxon>Insecta</taxon>
        <taxon>Pterygota</taxon>
        <taxon>Neoptera</taxon>
        <taxon>Paraneoptera</taxon>
        <taxon>Hemiptera</taxon>
        <taxon>Heteroptera</taxon>
        <taxon>Panheteroptera</taxon>
        <taxon>Cimicomorpha</taxon>
        <taxon>Miridae</taxon>
        <taxon>Dicyphina</taxon>
        <taxon>Nesidiocoris</taxon>
    </lineage>
</organism>
<name>A0A6H5GVN5_9HEMI</name>
<dbReference type="EMBL" id="CADCXU010018998">
    <property type="protein sequence ID" value="CAB0007348.1"/>
    <property type="molecule type" value="Genomic_DNA"/>
</dbReference>
<keyword evidence="2" id="KW-1185">Reference proteome</keyword>
<gene>
    <name evidence="1" type="ORF">NTEN_LOCUS12637</name>
</gene>
<reference evidence="1 2" key="1">
    <citation type="submission" date="2020-02" db="EMBL/GenBank/DDBJ databases">
        <authorList>
            <person name="Ferguson B K."/>
        </authorList>
    </citation>
    <scope>NUCLEOTIDE SEQUENCE [LARGE SCALE GENOMIC DNA]</scope>
</reference>
<sequence length="153" mass="17512">MVHPAVVRQMPSCGMSQSTHAGLRTSTGYGPETSADYGCLSQKYQKIHYSNFKIRPKKKYATLSEYKKYPHILQGLRVRTASASPRFGQLMTIQLFPLVRVGGFRRHCLLSQPATTLLAIRQRRHGSGNWRDPRPVLPTRRKFRRIDSNCCHN</sequence>
<evidence type="ECO:0000313" key="2">
    <source>
        <dbReference type="Proteomes" id="UP000479000"/>
    </source>
</evidence>
<evidence type="ECO:0000313" key="1">
    <source>
        <dbReference type="EMBL" id="CAB0007348.1"/>
    </source>
</evidence>
<protein>
    <submittedName>
        <fullName evidence="1">Uncharacterized protein</fullName>
    </submittedName>
</protein>
<proteinExistence type="predicted"/>